<dbReference type="Pfam" id="PF07963">
    <property type="entry name" value="N_methyl"/>
    <property type="match status" value="1"/>
</dbReference>
<keyword evidence="1" id="KW-1133">Transmembrane helix</keyword>
<organism evidence="2 3">
    <name type="scientific">Acetobacterium wieringae</name>
    <dbReference type="NCBI Taxonomy" id="52694"/>
    <lineage>
        <taxon>Bacteria</taxon>
        <taxon>Bacillati</taxon>
        <taxon>Bacillota</taxon>
        <taxon>Clostridia</taxon>
        <taxon>Eubacteriales</taxon>
        <taxon>Eubacteriaceae</taxon>
        <taxon>Acetobacterium</taxon>
    </lineage>
</organism>
<dbReference type="STRING" id="52694.ACWI_23700"/>
<dbReference type="AlphaFoldDB" id="A0A1F2PGH4"/>
<keyword evidence="1" id="KW-0472">Membrane</keyword>
<proteinExistence type="predicted"/>
<dbReference type="PROSITE" id="PS00409">
    <property type="entry name" value="PROKAR_NTER_METHYL"/>
    <property type="match status" value="1"/>
</dbReference>
<reference evidence="2 3" key="1">
    <citation type="submission" date="2015-09" db="EMBL/GenBank/DDBJ databases">
        <title>Genome sequence of Acetobacterium wieringae DSM 1911.</title>
        <authorList>
            <person name="Poehlein A."/>
            <person name="Bengelsdorf F.R."/>
            <person name="Schiel-Bengelsdorf B."/>
            <person name="Duerre P."/>
            <person name="Daniel R."/>
        </authorList>
    </citation>
    <scope>NUCLEOTIDE SEQUENCE [LARGE SCALE GENOMIC DNA]</scope>
    <source>
        <strain evidence="2 3">DSM 1911</strain>
    </source>
</reference>
<protein>
    <recommendedName>
        <fullName evidence="4">Prepilin-type N-terminal cleavage/methylation domain-containing protein</fullName>
    </recommendedName>
</protein>
<dbReference type="SUPFAM" id="SSF54523">
    <property type="entry name" value="Pili subunits"/>
    <property type="match status" value="1"/>
</dbReference>
<dbReference type="RefSeq" id="WP_084633670.1">
    <property type="nucleotide sequence ID" value="NZ_LKEU01000033.1"/>
</dbReference>
<comment type="caution">
    <text evidence="2">The sequence shown here is derived from an EMBL/GenBank/DDBJ whole genome shotgun (WGS) entry which is preliminary data.</text>
</comment>
<name>A0A1F2PGH4_9FIRM</name>
<evidence type="ECO:0000313" key="3">
    <source>
        <dbReference type="Proteomes" id="UP000176244"/>
    </source>
</evidence>
<dbReference type="InterPro" id="IPR012902">
    <property type="entry name" value="N_methyl_site"/>
</dbReference>
<dbReference type="Proteomes" id="UP000176244">
    <property type="component" value="Unassembled WGS sequence"/>
</dbReference>
<dbReference type="NCBIfam" id="TIGR02532">
    <property type="entry name" value="IV_pilin_GFxxxE"/>
    <property type="match status" value="1"/>
</dbReference>
<dbReference type="InterPro" id="IPR045584">
    <property type="entry name" value="Pilin-like"/>
</dbReference>
<evidence type="ECO:0008006" key="4">
    <source>
        <dbReference type="Google" id="ProtNLM"/>
    </source>
</evidence>
<evidence type="ECO:0000313" key="2">
    <source>
        <dbReference type="EMBL" id="OFV70165.1"/>
    </source>
</evidence>
<dbReference type="Gene3D" id="3.30.700.10">
    <property type="entry name" value="Glycoprotein, Type 4 Pilin"/>
    <property type="match status" value="1"/>
</dbReference>
<gene>
    <name evidence="2" type="ORF">ACWI_23700</name>
</gene>
<accession>A0A1F2PGH4</accession>
<evidence type="ECO:0000256" key="1">
    <source>
        <dbReference type="SAM" id="Phobius"/>
    </source>
</evidence>
<sequence>MKWEQGFTLVEIIVVLVILAILAAFTIPTMLGVVADAKAKAYIAEAREVYVAAQAVATEMVGSGRSDLKTTSTNNPYDALNSYWVSRCDESGSHSFENPASMQMKKYLEKDMLKITKNSYRQNYGKDESYWYVRMGGSKGYENKEPGTVQEVYYVKNDYVVWFKEGNVTVEKLKINGDDRPDVPWSE</sequence>
<feature type="transmembrane region" description="Helical" evidence="1">
    <location>
        <begin position="12"/>
        <end position="34"/>
    </location>
</feature>
<dbReference type="EMBL" id="LKEU01000033">
    <property type="protein sequence ID" value="OFV70165.1"/>
    <property type="molecule type" value="Genomic_DNA"/>
</dbReference>
<keyword evidence="1" id="KW-0812">Transmembrane</keyword>